<keyword evidence="5" id="KW-1185">Reference proteome</keyword>
<sequence length="464" mass="53209">MEGRPFEGGSVDGRCIGCGSSCPWELEEQANCEWDRRLADMLSWDVVRPSSASFDSRHLPAITAEYLEHYSCSAISLHSDRWRRLVSTIKDANATRKGMIVDDSVEELLKLEVLLFTEHNVESRCQLARGLIVQIWRDQRPTKAPWYSKLMQLVRDLDALCFLHRLHGARCMINVGPMVTPYSCLDSVIDIFRREWPEGETAWSPYIEGELMYRLSGRGFISIAISVDDLKYTKRLLVPKMHTERCYLRPTGILMTRHAKRLAKRLRITMDTAFHKVIDGIVQQHGANWMYPEVRTEFNRMHYQRHRFERLKTRLHSVEVWHGGELVAGEIGFSAGAVYTSLTGFHRMASSGTFQMYALAAILHFSGTLHPGRPSQRAGIEMWDLGMEIPYKSGLGATTMPRINFIEEFNRLKHRVGSLLAHYTPQKRHVQLPSRFREHENCVSLMEEFEAAQQLLVVEGSASA</sequence>
<dbReference type="PANTHER" id="PTHR30098:SF2">
    <property type="entry name" value="LEUCYL_PHENYLALANYL-TRNA--PROTEIN TRANSFERASE"/>
    <property type="match status" value="1"/>
</dbReference>
<dbReference type="EMBL" id="BDSA01000002">
    <property type="protein sequence ID" value="GBE60768.1"/>
    <property type="molecule type" value="Genomic_DNA"/>
</dbReference>
<dbReference type="Pfam" id="PF03588">
    <property type="entry name" value="Leu_Phe_trans"/>
    <property type="match status" value="1"/>
</dbReference>
<accession>A0A2H6KCQ1</accession>
<name>A0A2H6KCQ1_9APIC</name>
<proteinExistence type="predicted"/>
<dbReference type="Proteomes" id="UP000236319">
    <property type="component" value="Unassembled WGS sequence"/>
</dbReference>
<dbReference type="GO" id="GO:0005737">
    <property type="term" value="C:cytoplasm"/>
    <property type="evidence" value="ECO:0007669"/>
    <property type="project" value="TreeGrafter"/>
</dbReference>
<dbReference type="InterPro" id="IPR042203">
    <property type="entry name" value="Leu/Phe-tRNA_Trfase_C"/>
</dbReference>
<dbReference type="InterPro" id="IPR016181">
    <property type="entry name" value="Acyl_CoA_acyltransferase"/>
</dbReference>
<reference evidence="4 5" key="1">
    <citation type="journal article" date="2017" name="BMC Genomics">
        <title>Whole-genome assembly of Babesia ovata and comparative genomics between closely related pathogens.</title>
        <authorList>
            <person name="Yamagishi J."/>
            <person name="Asada M."/>
            <person name="Hakimi H."/>
            <person name="Tanaka T.Q."/>
            <person name="Sugimoto C."/>
            <person name="Kawazu S."/>
        </authorList>
    </citation>
    <scope>NUCLEOTIDE SEQUENCE [LARGE SCALE GENOMIC DNA]</scope>
    <source>
        <strain evidence="4 5">Miyake</strain>
    </source>
</reference>
<dbReference type="VEuPathDB" id="PiroplasmaDB:BOVATA_022610"/>
<dbReference type="PANTHER" id="PTHR30098">
    <property type="entry name" value="LEUCYL/PHENYLALANYL-TRNA--PROTEIN TRANSFERASE"/>
    <property type="match status" value="1"/>
</dbReference>
<protein>
    <submittedName>
        <fullName evidence="4">Uncharacterized protein</fullName>
    </submittedName>
</protein>
<dbReference type="OrthoDB" id="2122564at2759"/>
<evidence type="ECO:0000256" key="1">
    <source>
        <dbReference type="ARBA" id="ARBA00022490"/>
    </source>
</evidence>
<keyword evidence="1" id="KW-0963">Cytoplasm</keyword>
<evidence type="ECO:0000313" key="5">
    <source>
        <dbReference type="Proteomes" id="UP000236319"/>
    </source>
</evidence>
<gene>
    <name evidence="4" type="ORF">BOVATA_022610</name>
</gene>
<keyword evidence="3" id="KW-0012">Acyltransferase</keyword>
<dbReference type="GO" id="GO:0030163">
    <property type="term" value="P:protein catabolic process"/>
    <property type="evidence" value="ECO:0007669"/>
    <property type="project" value="InterPro"/>
</dbReference>
<evidence type="ECO:0000256" key="2">
    <source>
        <dbReference type="ARBA" id="ARBA00022679"/>
    </source>
</evidence>
<dbReference type="GeneID" id="39874538"/>
<dbReference type="RefSeq" id="XP_028867011.1">
    <property type="nucleotide sequence ID" value="XM_029011178.1"/>
</dbReference>
<organism evidence="4 5">
    <name type="scientific">Babesia ovata</name>
    <dbReference type="NCBI Taxonomy" id="189622"/>
    <lineage>
        <taxon>Eukaryota</taxon>
        <taxon>Sar</taxon>
        <taxon>Alveolata</taxon>
        <taxon>Apicomplexa</taxon>
        <taxon>Aconoidasida</taxon>
        <taxon>Piroplasmida</taxon>
        <taxon>Babesiidae</taxon>
        <taxon>Babesia</taxon>
    </lineage>
</organism>
<comment type="caution">
    <text evidence="4">The sequence shown here is derived from an EMBL/GenBank/DDBJ whole genome shotgun (WGS) entry which is preliminary data.</text>
</comment>
<dbReference type="InterPro" id="IPR004616">
    <property type="entry name" value="Leu/Phe-tRNA_Trfase"/>
</dbReference>
<dbReference type="AlphaFoldDB" id="A0A2H6KCQ1"/>
<dbReference type="GO" id="GO:0008914">
    <property type="term" value="F:leucyl-tRNA--protein transferase activity"/>
    <property type="evidence" value="ECO:0007669"/>
    <property type="project" value="InterPro"/>
</dbReference>
<keyword evidence="2" id="KW-0808">Transferase</keyword>
<dbReference type="SUPFAM" id="SSF55729">
    <property type="entry name" value="Acyl-CoA N-acyltransferases (Nat)"/>
    <property type="match status" value="1"/>
</dbReference>
<dbReference type="Gene3D" id="3.40.630.70">
    <property type="entry name" value="Leucyl/phenylalanyl-tRNA-protein transferase, C-terminal domain"/>
    <property type="match status" value="1"/>
</dbReference>
<evidence type="ECO:0000256" key="3">
    <source>
        <dbReference type="ARBA" id="ARBA00023315"/>
    </source>
</evidence>
<evidence type="ECO:0000313" key="4">
    <source>
        <dbReference type="EMBL" id="GBE60768.1"/>
    </source>
</evidence>